<comment type="caution">
    <text evidence="1">The sequence shown here is derived from an EMBL/GenBank/DDBJ whole genome shotgun (WGS) entry which is preliminary data.</text>
</comment>
<dbReference type="Gene3D" id="3.30.70.1320">
    <property type="entry name" value="Multidrug efflux transporter AcrB pore domain like"/>
    <property type="match status" value="1"/>
</dbReference>
<dbReference type="GO" id="GO:0042910">
    <property type="term" value="F:xenobiotic transmembrane transporter activity"/>
    <property type="evidence" value="ECO:0007669"/>
    <property type="project" value="TreeGrafter"/>
</dbReference>
<dbReference type="Gene3D" id="3.30.70.1430">
    <property type="entry name" value="Multidrug efflux transporter AcrB pore domain"/>
    <property type="match status" value="1"/>
</dbReference>
<dbReference type="Proteomes" id="UP000018896">
    <property type="component" value="Unassembled WGS sequence"/>
</dbReference>
<dbReference type="eggNOG" id="COG0841">
    <property type="taxonomic scope" value="Bacteria"/>
</dbReference>
<dbReference type="PANTHER" id="PTHR32063">
    <property type="match status" value="1"/>
</dbReference>
<keyword evidence="2" id="KW-1185">Reference proteome</keyword>
<sequence length="246" mass="26694">MAMFIVLLILLGTVSLYNLPVDLFPELDYPVVAVTASYEGAGPEEVEKLITRPLEEILSSVPNVETISSTSRTGGTLLLVSYDWGTDLDFATLAMRERIDQVRDSLPAGVAAPQVMRFDPSMLPIVQLAVTEPTENIAEAKKLIENEIQPRLDSIDGVAAVQIEGGADQEIRLDVDPEQLALYGISITDLQQLIASENLNLPGGQVEDANQSLPIRVTGEFQSVYDLEILPVPTKEGIISWGVGVH</sequence>
<dbReference type="STRING" id="1236973.JCM9157_2574"/>
<evidence type="ECO:0000313" key="2">
    <source>
        <dbReference type="Proteomes" id="UP000018896"/>
    </source>
</evidence>
<dbReference type="InterPro" id="IPR027463">
    <property type="entry name" value="AcrB_DN_DC_subdom"/>
</dbReference>
<dbReference type="InterPro" id="IPR001036">
    <property type="entry name" value="Acrflvin-R"/>
</dbReference>
<accession>W4QTS3</accession>
<dbReference type="EMBL" id="BAUV01000018">
    <property type="protein sequence ID" value="GAE35466.1"/>
    <property type="molecule type" value="Genomic_DNA"/>
</dbReference>
<dbReference type="Gene3D" id="1.20.1640.10">
    <property type="entry name" value="Multidrug efflux transporter AcrB transmembrane domain"/>
    <property type="match status" value="1"/>
</dbReference>
<name>W4QTS3_HALA3</name>
<protein>
    <submittedName>
        <fullName evidence="1">RND multidrug efflux transporter</fullName>
    </submittedName>
</protein>
<dbReference type="Gene3D" id="3.30.2090.10">
    <property type="entry name" value="Multidrug efflux transporter AcrB TolC docking domain, DN and DC subdomains"/>
    <property type="match status" value="1"/>
</dbReference>
<reference evidence="1 2" key="1">
    <citation type="journal article" date="2014" name="Genome Announc.">
        <title>Draft Genome Sequences of Three Alkaliphilic Bacillus Strains, Bacillus wakoensis JCM 9140T, Bacillus akibai JCM 9157T, and Bacillus hemicellulosilyticus JCM 9152T.</title>
        <authorList>
            <person name="Yuki M."/>
            <person name="Oshima K."/>
            <person name="Suda W."/>
            <person name="Oshida Y."/>
            <person name="Kitamura K."/>
            <person name="Iida T."/>
            <person name="Hattori M."/>
            <person name="Ohkuma M."/>
        </authorList>
    </citation>
    <scope>NUCLEOTIDE SEQUENCE [LARGE SCALE GENOMIC DNA]</scope>
    <source>
        <strain evidence="1 2">JCM 9157</strain>
    </source>
</reference>
<proteinExistence type="predicted"/>
<gene>
    <name evidence="1" type="ORF">JCM9157_2574</name>
</gene>
<dbReference type="SUPFAM" id="SSF82714">
    <property type="entry name" value="Multidrug efflux transporter AcrB TolC docking domain, DN and DC subdomains"/>
    <property type="match status" value="1"/>
</dbReference>
<dbReference type="AlphaFoldDB" id="W4QTS3"/>
<dbReference type="GO" id="GO:0005886">
    <property type="term" value="C:plasma membrane"/>
    <property type="evidence" value="ECO:0007669"/>
    <property type="project" value="TreeGrafter"/>
</dbReference>
<dbReference type="Pfam" id="PF00873">
    <property type="entry name" value="ACR_tran"/>
    <property type="match status" value="1"/>
</dbReference>
<dbReference type="PANTHER" id="PTHR32063:SF0">
    <property type="entry name" value="SWARMING MOTILITY PROTEIN SWRC"/>
    <property type="match status" value="1"/>
</dbReference>
<evidence type="ECO:0000313" key="1">
    <source>
        <dbReference type="EMBL" id="GAE35466.1"/>
    </source>
</evidence>
<dbReference type="SUPFAM" id="SSF82693">
    <property type="entry name" value="Multidrug efflux transporter AcrB pore domain, PN1, PN2, PC1 and PC2 subdomains"/>
    <property type="match status" value="2"/>
</dbReference>
<organism evidence="1 2">
    <name type="scientific">Halalkalibacter akibai (strain ATCC 43226 / DSM 21942 / CIP 109018 / JCM 9157 / 1139)</name>
    <name type="common">Bacillus akibai</name>
    <dbReference type="NCBI Taxonomy" id="1236973"/>
    <lineage>
        <taxon>Bacteria</taxon>
        <taxon>Bacillati</taxon>
        <taxon>Bacillota</taxon>
        <taxon>Bacilli</taxon>
        <taxon>Bacillales</taxon>
        <taxon>Bacillaceae</taxon>
        <taxon>Halalkalibacter</taxon>
    </lineage>
</organism>